<reference evidence="9 10" key="1">
    <citation type="submission" date="2019-10" db="EMBL/GenBank/DDBJ databases">
        <title>Epibacterium sp. nov., isolated from seawater.</title>
        <authorList>
            <person name="Zhang X."/>
            <person name="Li N."/>
        </authorList>
    </citation>
    <scope>NUCLEOTIDE SEQUENCE [LARGE SCALE GENOMIC DNA]</scope>
    <source>
        <strain evidence="9 10">SM1979</strain>
    </source>
</reference>
<dbReference type="InterPro" id="IPR022837">
    <property type="entry name" value="MsrQ-like"/>
</dbReference>
<evidence type="ECO:0000256" key="7">
    <source>
        <dbReference type="HAMAP-Rule" id="MF_01207"/>
    </source>
</evidence>
<keyword evidence="7" id="KW-0288">FMN</keyword>
<comment type="subunit">
    <text evidence="7">Heterodimer of a catalytic subunit (MsrP) and a heme-binding subunit (MsrQ).</text>
</comment>
<feature type="transmembrane region" description="Helical" evidence="7">
    <location>
        <begin position="115"/>
        <end position="136"/>
    </location>
</feature>
<dbReference type="AlphaFoldDB" id="A0A843YH03"/>
<evidence type="ECO:0000313" key="10">
    <source>
        <dbReference type="Proteomes" id="UP000444174"/>
    </source>
</evidence>
<keyword evidence="7" id="KW-0349">Heme</keyword>
<accession>A0A843YH03</accession>
<keyword evidence="10" id="KW-1185">Reference proteome</keyword>
<dbReference type="PANTHER" id="PTHR36964:SF1">
    <property type="entry name" value="PROTEIN-METHIONINE-SULFOXIDE REDUCTASE HEME-BINDING SUBUNIT MSRQ"/>
    <property type="match status" value="1"/>
</dbReference>
<comment type="subcellular location">
    <subcellularLocation>
        <location evidence="7">Cell membrane</location>
        <topology evidence="7">Multi-pass membrane protein</topology>
    </subcellularLocation>
    <subcellularLocation>
        <location evidence="1">Membrane</location>
        <topology evidence="1">Multi-pass membrane protein</topology>
    </subcellularLocation>
</comment>
<evidence type="ECO:0000256" key="3">
    <source>
        <dbReference type="ARBA" id="ARBA00022692"/>
    </source>
</evidence>
<evidence type="ECO:0000256" key="5">
    <source>
        <dbReference type="ARBA" id="ARBA00023004"/>
    </source>
</evidence>
<proteinExistence type="inferred from homology"/>
<keyword evidence="6 7" id="KW-0472">Membrane</keyword>
<keyword evidence="7" id="KW-0479">Metal-binding</keyword>
<dbReference type="GO" id="GO:0046872">
    <property type="term" value="F:metal ion binding"/>
    <property type="evidence" value="ECO:0007669"/>
    <property type="project" value="UniProtKB-KW"/>
</dbReference>
<dbReference type="HAMAP" id="MF_01207">
    <property type="entry name" value="MsrQ"/>
    <property type="match status" value="1"/>
</dbReference>
<keyword evidence="5 7" id="KW-0408">Iron</keyword>
<comment type="cofactor">
    <cofactor evidence="7">
        <name>heme b</name>
        <dbReference type="ChEBI" id="CHEBI:60344"/>
    </cofactor>
    <text evidence="7">Binds 1 heme b (iron(II)-protoporphyrin IX) group per subunit.</text>
</comment>
<evidence type="ECO:0000256" key="2">
    <source>
        <dbReference type="ARBA" id="ARBA00022448"/>
    </source>
</evidence>
<protein>
    <recommendedName>
        <fullName evidence="7">Protein-methionine-sulfoxide reductase heme-binding subunit MsrQ</fullName>
    </recommendedName>
    <alternativeName>
        <fullName evidence="7">Flavocytochrome MsrQ</fullName>
    </alternativeName>
</protein>
<name>A0A843YH03_9RHOB</name>
<sequence length="210" mass="23721">MLTIARDQLNRLVRWIPTWCLYVLGALPAPWLFYLGVTGGLGVDPVKAIEHRYGELALQFLIASLSITPLRRYLGLNLMKFRRAIGLLCFFYVCCHLLVWLVLDVQILSQIVTDILKRPFVTIGMGSFLLLLPLAVTSNTASIRKLGSRWRKLHRLVYPAAVLGGVHYVWLAKGFQIEPLAYLCGIAVLLLLRMPLVDLVKRRLSPAQTL</sequence>
<comment type="caution">
    <text evidence="9">The sequence shown here is derived from an EMBL/GenBank/DDBJ whole genome shotgun (WGS) entry which is preliminary data.</text>
</comment>
<organism evidence="9 10">
    <name type="scientific">Tritonibacter litoralis</name>
    <dbReference type="NCBI Taxonomy" id="2662264"/>
    <lineage>
        <taxon>Bacteria</taxon>
        <taxon>Pseudomonadati</taxon>
        <taxon>Pseudomonadota</taxon>
        <taxon>Alphaproteobacteria</taxon>
        <taxon>Rhodobacterales</taxon>
        <taxon>Paracoccaceae</taxon>
        <taxon>Tritonibacter</taxon>
    </lineage>
</organism>
<evidence type="ECO:0000256" key="1">
    <source>
        <dbReference type="ARBA" id="ARBA00004141"/>
    </source>
</evidence>
<feature type="transmembrane region" description="Helical" evidence="7">
    <location>
        <begin position="56"/>
        <end position="73"/>
    </location>
</feature>
<evidence type="ECO:0000256" key="4">
    <source>
        <dbReference type="ARBA" id="ARBA00022989"/>
    </source>
</evidence>
<keyword evidence="7" id="KW-0285">Flavoprotein</keyword>
<dbReference type="PANTHER" id="PTHR36964">
    <property type="entry name" value="PROTEIN-METHIONINE-SULFOXIDE REDUCTASE HEME-BINDING SUBUNIT MSRQ"/>
    <property type="match status" value="1"/>
</dbReference>
<feature type="transmembrane region" description="Helical" evidence="7">
    <location>
        <begin position="85"/>
        <end position="103"/>
    </location>
</feature>
<dbReference type="InterPro" id="IPR013130">
    <property type="entry name" value="Fe3_Rdtase_TM_dom"/>
</dbReference>
<evidence type="ECO:0000256" key="6">
    <source>
        <dbReference type="ARBA" id="ARBA00023136"/>
    </source>
</evidence>
<dbReference type="GO" id="GO:0005886">
    <property type="term" value="C:plasma membrane"/>
    <property type="evidence" value="ECO:0007669"/>
    <property type="project" value="UniProtKB-SubCell"/>
</dbReference>
<dbReference type="GO" id="GO:0020037">
    <property type="term" value="F:heme binding"/>
    <property type="evidence" value="ECO:0007669"/>
    <property type="project" value="UniProtKB-UniRule"/>
</dbReference>
<dbReference type="NCBIfam" id="NF003833">
    <property type="entry name" value="PRK05419.1-5"/>
    <property type="match status" value="1"/>
</dbReference>
<dbReference type="Pfam" id="PF01794">
    <property type="entry name" value="Ferric_reduct"/>
    <property type="match status" value="1"/>
</dbReference>
<comment type="function">
    <text evidence="7">Part of the MsrPQ system that repairs oxidized periplasmic proteins containing methionine sulfoxide residues (Met-O), using respiratory chain electrons. Thus protects these proteins from oxidative-stress damage caused by reactive species of oxygen and chlorine generated by the host defense mechanisms. MsrPQ is essential for the maintenance of envelope integrity under bleach stress, rescuing a wide series of structurally unrelated periplasmic proteins from methionine oxidation. MsrQ provides electrons for reduction to the reductase catalytic subunit MsrP, using the quinone pool of the respiratory chain.</text>
</comment>
<keyword evidence="7" id="KW-1003">Cell membrane</keyword>
<dbReference type="GO" id="GO:0010181">
    <property type="term" value="F:FMN binding"/>
    <property type="evidence" value="ECO:0007669"/>
    <property type="project" value="UniProtKB-UniRule"/>
</dbReference>
<feature type="transmembrane region" description="Helical" evidence="7">
    <location>
        <begin position="12"/>
        <end position="36"/>
    </location>
</feature>
<evidence type="ECO:0000313" key="9">
    <source>
        <dbReference type="EMBL" id="MQQ08047.1"/>
    </source>
</evidence>
<dbReference type="RefSeq" id="WP_153215009.1">
    <property type="nucleotide sequence ID" value="NZ_WIBF01000003.1"/>
</dbReference>
<dbReference type="GO" id="GO:0009055">
    <property type="term" value="F:electron transfer activity"/>
    <property type="evidence" value="ECO:0007669"/>
    <property type="project" value="UniProtKB-UniRule"/>
</dbReference>
<keyword evidence="3 7" id="KW-0812">Transmembrane</keyword>
<keyword evidence="2 7" id="KW-0813">Transport</keyword>
<keyword evidence="7" id="KW-0249">Electron transport</keyword>
<feature type="transmembrane region" description="Helical" evidence="7">
    <location>
        <begin position="156"/>
        <end position="173"/>
    </location>
</feature>
<evidence type="ECO:0000259" key="8">
    <source>
        <dbReference type="Pfam" id="PF01794"/>
    </source>
</evidence>
<comment type="similarity">
    <text evidence="7">Belongs to the MsrQ family.</text>
</comment>
<keyword evidence="4 7" id="KW-1133">Transmembrane helix</keyword>
<gene>
    <name evidence="7 9" type="primary">msrQ</name>
    <name evidence="9" type="ORF">GFB49_06255</name>
</gene>
<dbReference type="Proteomes" id="UP000444174">
    <property type="component" value="Unassembled WGS sequence"/>
</dbReference>
<dbReference type="GO" id="GO:0030091">
    <property type="term" value="P:protein repair"/>
    <property type="evidence" value="ECO:0007669"/>
    <property type="project" value="UniProtKB-UniRule"/>
</dbReference>
<dbReference type="EMBL" id="WIBF01000003">
    <property type="protein sequence ID" value="MQQ08047.1"/>
    <property type="molecule type" value="Genomic_DNA"/>
</dbReference>
<comment type="cofactor">
    <cofactor evidence="7">
        <name>FMN</name>
        <dbReference type="ChEBI" id="CHEBI:58210"/>
    </cofactor>
    <text evidence="7">Binds 1 FMN per subunit.</text>
</comment>
<feature type="domain" description="Ferric oxidoreductase" evidence="8">
    <location>
        <begin position="56"/>
        <end position="164"/>
    </location>
</feature>
<dbReference type="GO" id="GO:0016679">
    <property type="term" value="F:oxidoreductase activity, acting on diphenols and related substances as donors"/>
    <property type="evidence" value="ECO:0007669"/>
    <property type="project" value="TreeGrafter"/>
</dbReference>
<feature type="transmembrane region" description="Helical" evidence="7">
    <location>
        <begin position="179"/>
        <end position="196"/>
    </location>
</feature>